<name>A0A7R9MTI4_9ACAR</name>
<dbReference type="InterPro" id="IPR011012">
    <property type="entry name" value="Longin-like_dom_sf"/>
</dbReference>
<dbReference type="Pfam" id="PF04086">
    <property type="entry name" value="SRP-alpha_N"/>
    <property type="match status" value="1"/>
</dbReference>
<feature type="domain" description="Signal recognition particle receptor alpha subunit N-terminal" evidence="1">
    <location>
        <begin position="29"/>
        <end position="99"/>
    </location>
</feature>
<dbReference type="OrthoDB" id="1727884at2759"/>
<dbReference type="FunFam" id="3.30.450.60:FF:000021">
    <property type="entry name" value="signal recognition particle receptor subunit alpha isoform X2"/>
    <property type="match status" value="1"/>
</dbReference>
<protein>
    <recommendedName>
        <fullName evidence="1">Signal recognition particle receptor alpha subunit N-terminal domain-containing protein</fullName>
    </recommendedName>
</protein>
<dbReference type="GO" id="GO:0006886">
    <property type="term" value="P:intracellular protein transport"/>
    <property type="evidence" value="ECO:0007669"/>
    <property type="project" value="InterPro"/>
</dbReference>
<gene>
    <name evidence="2" type="ORF">ONB1V03_LOCUS22794</name>
</gene>
<proteinExistence type="predicted"/>
<dbReference type="Gene3D" id="3.30.450.60">
    <property type="match status" value="1"/>
</dbReference>
<dbReference type="EMBL" id="OC968312">
    <property type="protein sequence ID" value="CAD7666307.1"/>
    <property type="molecule type" value="Genomic_DNA"/>
</dbReference>
<dbReference type="GO" id="GO:0005047">
    <property type="term" value="F:signal recognition particle binding"/>
    <property type="evidence" value="ECO:0007669"/>
    <property type="project" value="InterPro"/>
</dbReference>
<evidence type="ECO:0000313" key="2">
    <source>
        <dbReference type="EMBL" id="CAD7666307.1"/>
    </source>
</evidence>
<dbReference type="EMBL" id="CAJPVJ010053487">
    <property type="protein sequence ID" value="CAG2183373.1"/>
    <property type="molecule type" value="Genomic_DNA"/>
</dbReference>
<dbReference type="CDD" id="cd14826">
    <property type="entry name" value="SR_alpha_SRX"/>
    <property type="match status" value="1"/>
</dbReference>
<dbReference type="GO" id="GO:0005525">
    <property type="term" value="F:GTP binding"/>
    <property type="evidence" value="ECO:0007669"/>
    <property type="project" value="InterPro"/>
</dbReference>
<accession>A0A7R9MTI4</accession>
<dbReference type="AlphaFoldDB" id="A0A7R9MTI4"/>
<dbReference type="SUPFAM" id="SSF64356">
    <property type="entry name" value="SNARE-like"/>
    <property type="match status" value="1"/>
</dbReference>
<feature type="non-terminal residue" evidence="2">
    <location>
        <position position="124"/>
    </location>
</feature>
<reference evidence="2" key="1">
    <citation type="submission" date="2020-11" db="EMBL/GenBank/DDBJ databases">
        <authorList>
            <person name="Tran Van P."/>
        </authorList>
    </citation>
    <scope>NUCLEOTIDE SEQUENCE</scope>
</reference>
<dbReference type="GO" id="GO:0003924">
    <property type="term" value="F:GTPase activity"/>
    <property type="evidence" value="ECO:0007669"/>
    <property type="project" value="InterPro"/>
</dbReference>
<evidence type="ECO:0000313" key="3">
    <source>
        <dbReference type="Proteomes" id="UP000728032"/>
    </source>
</evidence>
<keyword evidence="3" id="KW-1185">Reference proteome</keyword>
<evidence type="ECO:0000259" key="1">
    <source>
        <dbReference type="Pfam" id="PF04086"/>
    </source>
</evidence>
<dbReference type="Proteomes" id="UP000728032">
    <property type="component" value="Unassembled WGS sequence"/>
</dbReference>
<sequence>MLDFFVIFSKSGIVLFATVNHTIASMNGYINKLIKNVILEDRRETYTTESLALQYRLDNEFELVFVVGYQKMLTLSYVDKFLEQIQLAFRDKYQDYDLRKALLLASDGSRRSTATSKHVANGVN</sequence>
<dbReference type="GO" id="GO:0005785">
    <property type="term" value="C:signal recognition particle receptor complex"/>
    <property type="evidence" value="ECO:0007669"/>
    <property type="project" value="InterPro"/>
</dbReference>
<organism evidence="2">
    <name type="scientific">Oppiella nova</name>
    <dbReference type="NCBI Taxonomy" id="334625"/>
    <lineage>
        <taxon>Eukaryota</taxon>
        <taxon>Metazoa</taxon>
        <taxon>Ecdysozoa</taxon>
        <taxon>Arthropoda</taxon>
        <taxon>Chelicerata</taxon>
        <taxon>Arachnida</taxon>
        <taxon>Acari</taxon>
        <taxon>Acariformes</taxon>
        <taxon>Sarcoptiformes</taxon>
        <taxon>Oribatida</taxon>
        <taxon>Brachypylina</taxon>
        <taxon>Oppioidea</taxon>
        <taxon>Oppiidae</taxon>
        <taxon>Oppiella</taxon>
    </lineage>
</organism>
<dbReference type="InterPro" id="IPR007222">
    <property type="entry name" value="Sig_recog_particle_rcpt_asu_N"/>
</dbReference>